<gene>
    <name evidence="5" type="primary">SBOV4431_4</name>
    <name evidence="5" type="ORF">NCTC6754_07844</name>
</gene>
<proteinExistence type="inferred from homology"/>
<evidence type="ECO:0000256" key="3">
    <source>
        <dbReference type="ARBA" id="ARBA00022840"/>
    </source>
</evidence>
<dbReference type="InterPro" id="IPR036890">
    <property type="entry name" value="HATPase_C_sf"/>
</dbReference>
<accession>A0A3S4LYR4</accession>
<dbReference type="PRINTS" id="PR00775">
    <property type="entry name" value="HEATSHOCK90"/>
</dbReference>
<comment type="similarity">
    <text evidence="1">Belongs to the heat shock protein 90 family.</text>
</comment>
<dbReference type="GO" id="GO:0051082">
    <property type="term" value="F:unfolded protein binding"/>
    <property type="evidence" value="ECO:0007669"/>
    <property type="project" value="InterPro"/>
</dbReference>
<evidence type="ECO:0000256" key="2">
    <source>
        <dbReference type="ARBA" id="ARBA00022741"/>
    </source>
</evidence>
<dbReference type="PANTHER" id="PTHR11528">
    <property type="entry name" value="HEAT SHOCK PROTEIN 90 FAMILY MEMBER"/>
    <property type="match status" value="1"/>
</dbReference>
<dbReference type="PROSITE" id="PS00298">
    <property type="entry name" value="HSP90"/>
    <property type="match status" value="1"/>
</dbReference>
<evidence type="ECO:0000313" key="6">
    <source>
        <dbReference type="Proteomes" id="UP000269208"/>
    </source>
</evidence>
<dbReference type="EMBL" id="LR134190">
    <property type="protein sequence ID" value="VEB62448.1"/>
    <property type="molecule type" value="Genomic_DNA"/>
</dbReference>
<sequence>MKGQETRGFQSEVKQLLHLMIHSLYSNKEIFLRELISNASDAADKLRFRALSNPDLYEGGWRAACARLFR</sequence>
<keyword evidence="4" id="KW-0143">Chaperone</keyword>
<keyword evidence="3" id="KW-0067">ATP-binding</keyword>
<dbReference type="InterPro" id="IPR019805">
    <property type="entry name" value="Heat_shock_protein_90_CS"/>
</dbReference>
<dbReference type="Gene3D" id="3.30.565.10">
    <property type="entry name" value="Histidine kinase-like ATPase, C-terminal domain"/>
    <property type="match status" value="1"/>
</dbReference>
<reference evidence="5 6" key="1">
    <citation type="submission" date="2018-12" db="EMBL/GenBank/DDBJ databases">
        <authorList>
            <consortium name="Pathogen Informatics"/>
        </authorList>
    </citation>
    <scope>NUCLEOTIDE SEQUENCE [LARGE SCALE GENOMIC DNA]</scope>
    <source>
        <strain evidence="5 6">NCTC6754</strain>
    </source>
</reference>
<dbReference type="InterPro" id="IPR020575">
    <property type="entry name" value="Hsp90_N"/>
</dbReference>
<evidence type="ECO:0000313" key="5">
    <source>
        <dbReference type="EMBL" id="VEB62448.1"/>
    </source>
</evidence>
<dbReference type="InterPro" id="IPR001404">
    <property type="entry name" value="Hsp90_fam"/>
</dbReference>
<keyword evidence="2" id="KW-0547">Nucleotide-binding</keyword>
<dbReference type="GO" id="GO:0016887">
    <property type="term" value="F:ATP hydrolysis activity"/>
    <property type="evidence" value="ECO:0007669"/>
    <property type="project" value="InterPro"/>
</dbReference>
<dbReference type="GO" id="GO:0005524">
    <property type="term" value="F:ATP binding"/>
    <property type="evidence" value="ECO:0007669"/>
    <property type="project" value="UniProtKB-KW"/>
</dbReference>
<dbReference type="Proteomes" id="UP000269208">
    <property type="component" value="Chromosome"/>
</dbReference>
<dbReference type="AlphaFoldDB" id="A0A3S4LYR4"/>
<evidence type="ECO:0000256" key="4">
    <source>
        <dbReference type="ARBA" id="ARBA00023186"/>
    </source>
</evidence>
<dbReference type="SUPFAM" id="SSF55874">
    <property type="entry name" value="ATPase domain of HSP90 chaperone/DNA topoisomerase II/histidine kinase"/>
    <property type="match status" value="1"/>
</dbReference>
<organism evidence="5 6">
    <name type="scientific">Salmonella enterica I</name>
    <dbReference type="NCBI Taxonomy" id="59201"/>
    <lineage>
        <taxon>Bacteria</taxon>
        <taxon>Pseudomonadati</taxon>
        <taxon>Pseudomonadota</taxon>
        <taxon>Gammaproteobacteria</taxon>
        <taxon>Enterobacterales</taxon>
        <taxon>Enterobacteriaceae</taxon>
        <taxon>Salmonella</taxon>
    </lineage>
</organism>
<protein>
    <submittedName>
        <fullName evidence="5">Chaperone protein HtpG</fullName>
    </submittedName>
</protein>
<evidence type="ECO:0000256" key="1">
    <source>
        <dbReference type="ARBA" id="ARBA00008239"/>
    </source>
</evidence>
<name>A0A3S4LYR4_SALET</name>
<dbReference type="GO" id="GO:0140662">
    <property type="term" value="F:ATP-dependent protein folding chaperone"/>
    <property type="evidence" value="ECO:0007669"/>
    <property type="project" value="InterPro"/>
</dbReference>